<dbReference type="GO" id="GO:0098553">
    <property type="term" value="C:lumenal side of endoplasmic reticulum membrane"/>
    <property type="evidence" value="ECO:0007669"/>
    <property type="project" value="UniProtKB-ARBA"/>
</dbReference>
<feature type="transmembrane region" description="Helical" evidence="11">
    <location>
        <begin position="285"/>
        <end position="307"/>
    </location>
</feature>
<evidence type="ECO:0000256" key="2">
    <source>
        <dbReference type="ARBA" id="ARBA00004479"/>
    </source>
</evidence>
<reference evidence="13 14" key="1">
    <citation type="journal article" date="2008" name="Nature">
        <title>Genome analysis of the platypus reveals unique signatures of evolution.</title>
        <authorList>
            <person name="Warren W.C."/>
            <person name="Hillier L.W."/>
            <person name="Marshall Graves J.A."/>
            <person name="Birney E."/>
            <person name="Ponting C.P."/>
            <person name="Grutzner F."/>
            <person name="Belov K."/>
            <person name="Miller W."/>
            <person name="Clarke L."/>
            <person name="Chinwalla A.T."/>
            <person name="Yang S.P."/>
            <person name="Heger A."/>
            <person name="Locke D.P."/>
            <person name="Miethke P."/>
            <person name="Waters P.D."/>
            <person name="Veyrunes F."/>
            <person name="Fulton L."/>
            <person name="Fulton B."/>
            <person name="Graves T."/>
            <person name="Wallis J."/>
            <person name="Puente X.S."/>
            <person name="Lopez-Otin C."/>
            <person name="Ordonez G.R."/>
            <person name="Eichler E.E."/>
            <person name="Chen L."/>
            <person name="Cheng Z."/>
            <person name="Deakin J.E."/>
            <person name="Alsop A."/>
            <person name="Thompson K."/>
            <person name="Kirby P."/>
            <person name="Papenfuss A.T."/>
            <person name="Wakefield M.J."/>
            <person name="Olender T."/>
            <person name="Lancet D."/>
            <person name="Huttley G.A."/>
            <person name="Smit A.F."/>
            <person name="Pask A."/>
            <person name="Temple-Smith P."/>
            <person name="Batzer M.A."/>
            <person name="Walker J.A."/>
            <person name="Konkel M.K."/>
            <person name="Harris R.S."/>
            <person name="Whittington C.M."/>
            <person name="Wong E.S."/>
            <person name="Gemmell N.J."/>
            <person name="Buschiazzo E."/>
            <person name="Vargas Jentzsch I.M."/>
            <person name="Merkel A."/>
            <person name="Schmitz J."/>
            <person name="Zemann A."/>
            <person name="Churakov G."/>
            <person name="Kriegs J.O."/>
            <person name="Brosius J."/>
            <person name="Murchison E.P."/>
            <person name="Sachidanandam R."/>
            <person name="Smith C."/>
            <person name="Hannon G.J."/>
            <person name="Tsend-Ayush E."/>
            <person name="McMillan D."/>
            <person name="Attenborough R."/>
            <person name="Rens W."/>
            <person name="Ferguson-Smith M."/>
            <person name="Lefevre C.M."/>
            <person name="Sharp J.A."/>
            <person name="Nicholas K.R."/>
            <person name="Ray D.A."/>
            <person name="Kube M."/>
            <person name="Reinhardt R."/>
            <person name="Pringle T.H."/>
            <person name="Taylor J."/>
            <person name="Jones R.C."/>
            <person name="Nixon B."/>
            <person name="Dacheux J.L."/>
            <person name="Niwa H."/>
            <person name="Sekita Y."/>
            <person name="Huang X."/>
            <person name="Stark A."/>
            <person name="Kheradpour P."/>
            <person name="Kellis M."/>
            <person name="Flicek P."/>
            <person name="Chen Y."/>
            <person name="Webber C."/>
            <person name="Hardison R."/>
            <person name="Nelson J."/>
            <person name="Hallsworth-Pepin K."/>
            <person name="Delehaunty K."/>
            <person name="Markovic C."/>
            <person name="Minx P."/>
            <person name="Feng Y."/>
            <person name="Kremitzki C."/>
            <person name="Mitreva M."/>
            <person name="Glasscock J."/>
            <person name="Wylie T."/>
            <person name="Wohldmann P."/>
            <person name="Thiru P."/>
            <person name="Nhan M.N."/>
            <person name="Pohl C.S."/>
            <person name="Smith S.M."/>
            <person name="Hou S."/>
            <person name="Nefedov M."/>
            <person name="de Jong P.J."/>
            <person name="Renfree M.B."/>
            <person name="Mardis E.R."/>
            <person name="Wilson R.K."/>
        </authorList>
    </citation>
    <scope>NUCLEOTIDE SEQUENCE [LARGE SCALE GENOMIC DNA]</scope>
    <source>
        <strain evidence="13 14">Glennie</strain>
    </source>
</reference>
<dbReference type="InterPro" id="IPR050208">
    <property type="entry name" value="MHC_class-I_related"/>
</dbReference>
<dbReference type="InterPro" id="IPR013783">
    <property type="entry name" value="Ig-like_fold"/>
</dbReference>
<organism evidence="13 14">
    <name type="scientific">Ornithorhynchus anatinus</name>
    <name type="common">Duckbill platypus</name>
    <dbReference type="NCBI Taxonomy" id="9258"/>
    <lineage>
        <taxon>Eukaryota</taxon>
        <taxon>Metazoa</taxon>
        <taxon>Chordata</taxon>
        <taxon>Craniata</taxon>
        <taxon>Vertebrata</taxon>
        <taxon>Euteleostomi</taxon>
        <taxon>Mammalia</taxon>
        <taxon>Monotremata</taxon>
        <taxon>Ornithorhynchidae</taxon>
        <taxon>Ornithorhynchus</taxon>
    </lineage>
</organism>
<dbReference type="InterPro" id="IPR003597">
    <property type="entry name" value="Ig_C1-set"/>
</dbReference>
<dbReference type="GeneTree" id="ENSGT01120000271826"/>
<dbReference type="Ensembl" id="ENSOANT00000008301.3">
    <property type="protein sequence ID" value="ENSOANP00000008299.3"/>
    <property type="gene ID" value="ENSOANG00000005224.4"/>
</dbReference>
<reference evidence="13" key="3">
    <citation type="submission" date="2025-09" db="UniProtKB">
        <authorList>
            <consortium name="Ensembl"/>
        </authorList>
    </citation>
    <scope>IDENTIFICATION</scope>
    <source>
        <strain evidence="13">Glennie</strain>
    </source>
</reference>
<gene>
    <name evidence="13" type="primary">LOC100078585</name>
</gene>
<dbReference type="PANTHER" id="PTHR16675:SF251">
    <property type="entry name" value="HLA CLASS I HISTOCOMPATIBILITY ANTIGEN, C ALPHA CHAIN"/>
    <property type="match status" value="1"/>
</dbReference>
<evidence type="ECO:0000256" key="10">
    <source>
        <dbReference type="RuleBase" id="RU004439"/>
    </source>
</evidence>
<dbReference type="CDD" id="cd07698">
    <property type="entry name" value="IgC1_MHC_I_alpha3"/>
    <property type="match status" value="1"/>
</dbReference>
<dbReference type="GO" id="GO:0006955">
    <property type="term" value="P:immune response"/>
    <property type="evidence" value="ECO:0000318"/>
    <property type="project" value="GO_Central"/>
</dbReference>
<dbReference type="STRING" id="9258.ENSOANP00000008299"/>
<keyword evidence="8 11" id="KW-0472">Membrane</keyword>
<dbReference type="InterPro" id="IPR003006">
    <property type="entry name" value="Ig/MHC_CS"/>
</dbReference>
<dbReference type="InParanoid" id="F7BF28"/>
<dbReference type="AlphaFoldDB" id="F7BF28"/>
<dbReference type="InterPro" id="IPR001039">
    <property type="entry name" value="MHC_I_a_a1/a2"/>
</dbReference>
<dbReference type="GO" id="GO:0042612">
    <property type="term" value="C:MHC class I protein complex"/>
    <property type="evidence" value="ECO:0007669"/>
    <property type="project" value="UniProtKB-KW"/>
</dbReference>
<evidence type="ECO:0000256" key="11">
    <source>
        <dbReference type="SAM" id="Phobius"/>
    </source>
</evidence>
<dbReference type="Pfam" id="PF00129">
    <property type="entry name" value="MHC_I"/>
    <property type="match status" value="1"/>
</dbReference>
<dbReference type="GO" id="GO:0002486">
    <property type="term" value="P:antigen processing and presentation of endogenous peptide antigen via MHC class I via ER pathway, TAP-independent"/>
    <property type="evidence" value="ECO:0000318"/>
    <property type="project" value="GO_Central"/>
</dbReference>
<evidence type="ECO:0000256" key="6">
    <source>
        <dbReference type="ARBA" id="ARBA00022859"/>
    </source>
</evidence>
<dbReference type="OMA" id="DYMERET"/>
<comment type="similarity">
    <text evidence="3 10">Belongs to the MHC class I family.</text>
</comment>
<dbReference type="FunCoup" id="F7BF28">
    <property type="interactions" value="1636"/>
</dbReference>
<dbReference type="GO" id="GO:0001916">
    <property type="term" value="P:positive regulation of T cell mediated cytotoxicity"/>
    <property type="evidence" value="ECO:0000318"/>
    <property type="project" value="GO_Central"/>
</dbReference>
<dbReference type="Proteomes" id="UP000002279">
    <property type="component" value="Chromosome X3"/>
</dbReference>
<dbReference type="InterPro" id="IPR037055">
    <property type="entry name" value="MHC_I-like_Ag-recog_sf"/>
</dbReference>
<dbReference type="InterPro" id="IPR007110">
    <property type="entry name" value="Ig-like_dom"/>
</dbReference>
<dbReference type="eggNOG" id="ENOG502RQEK">
    <property type="taxonomic scope" value="Eukaryota"/>
</dbReference>
<accession>F7BF28</accession>
<dbReference type="PROSITE" id="PS00290">
    <property type="entry name" value="IG_MHC"/>
    <property type="match status" value="1"/>
</dbReference>
<evidence type="ECO:0000256" key="4">
    <source>
        <dbReference type="ARBA" id="ARBA00022451"/>
    </source>
</evidence>
<evidence type="ECO:0000313" key="14">
    <source>
        <dbReference type="Proteomes" id="UP000002279"/>
    </source>
</evidence>
<dbReference type="Gene3D" id="3.30.500.10">
    <property type="entry name" value="MHC class I-like antigen recognition-like"/>
    <property type="match status" value="1"/>
</dbReference>
<keyword evidence="9" id="KW-0325">Glycoprotein</keyword>
<dbReference type="Bgee" id="ENSOANG00000005224">
    <property type="expression patterns" value="Expressed in fibroblast and 6 other cell types or tissues"/>
</dbReference>
<dbReference type="Pfam" id="PF07654">
    <property type="entry name" value="C1-set"/>
    <property type="match status" value="1"/>
</dbReference>
<keyword evidence="6" id="KW-0391">Immunity</keyword>
<dbReference type="GO" id="GO:0009897">
    <property type="term" value="C:external side of plasma membrane"/>
    <property type="evidence" value="ECO:0000318"/>
    <property type="project" value="GO_Central"/>
</dbReference>
<keyword evidence="14" id="KW-1185">Reference proteome</keyword>
<evidence type="ECO:0000256" key="7">
    <source>
        <dbReference type="ARBA" id="ARBA00022989"/>
    </source>
</evidence>
<dbReference type="PROSITE" id="PS50835">
    <property type="entry name" value="IG_LIKE"/>
    <property type="match status" value="1"/>
</dbReference>
<dbReference type="SMART" id="SM00407">
    <property type="entry name" value="IGc1"/>
    <property type="match status" value="1"/>
</dbReference>
<dbReference type="HOGENOM" id="CLU_047501_1_1_1"/>
<evidence type="ECO:0000259" key="12">
    <source>
        <dbReference type="PROSITE" id="PS50835"/>
    </source>
</evidence>
<dbReference type="GO" id="GO:0030670">
    <property type="term" value="C:phagocytic vesicle membrane"/>
    <property type="evidence" value="ECO:0007669"/>
    <property type="project" value="UniProtKB-ARBA"/>
</dbReference>
<comment type="function">
    <text evidence="1">Involved in the presentation of foreign antigens to the immune system.</text>
</comment>
<proteinExistence type="inferred from homology"/>
<dbReference type="Gene3D" id="2.60.40.10">
    <property type="entry name" value="Immunoglobulins"/>
    <property type="match status" value="1"/>
</dbReference>
<dbReference type="InterPro" id="IPR011162">
    <property type="entry name" value="MHC_I/II-like_Ag-recog"/>
</dbReference>
<keyword evidence="5 11" id="KW-0812">Transmembrane</keyword>
<dbReference type="InterPro" id="IPR011161">
    <property type="entry name" value="MHC_I-like_Ag-recog"/>
</dbReference>
<protein>
    <recommendedName>
        <fullName evidence="12">Ig-like domain-containing protein</fullName>
    </recommendedName>
</protein>
<dbReference type="SUPFAM" id="SSF54452">
    <property type="entry name" value="MHC antigen-recognition domain"/>
    <property type="match status" value="1"/>
</dbReference>
<dbReference type="SUPFAM" id="SSF48726">
    <property type="entry name" value="Immunoglobulin"/>
    <property type="match status" value="1"/>
</dbReference>
<dbReference type="GO" id="GO:0005615">
    <property type="term" value="C:extracellular space"/>
    <property type="evidence" value="ECO:0000318"/>
    <property type="project" value="GO_Central"/>
</dbReference>
<sequence>GSHFLRYFYTAVSRPGPGVPAFTAVGYLDDQQFVRFDSNRQKVEGLTTWIQGGQGPDYWEQQNQELRGTQQIFLQNLQVALSYYNQSEGGYHSYQEMYGCELRTDGSTGKAYDRYGYDGQDYITLDLDTLTWTAANPEAQYTKRKWEANKKKLELEKAYLQGQCVYWISEYLKLGGDSLNRTEPPSVRVTRHPSQDEDNVTLRCQALGFYPADIRMRWQRDGEDLTRDTEHVETRPGGDGTFQKWTAVVGVSHGQEQRYVCVVDHDGLANPLAVGWVSDLSPRKAVIMGALATVLIVTAVLAGVVILRKRRPGEQQSYYIPAASE</sequence>
<comment type="subcellular location">
    <subcellularLocation>
        <location evidence="2">Membrane</location>
        <topology evidence="2">Single-pass type I membrane protein</topology>
    </subcellularLocation>
</comment>
<evidence type="ECO:0000256" key="9">
    <source>
        <dbReference type="ARBA" id="ARBA00023180"/>
    </source>
</evidence>
<keyword evidence="7 11" id="KW-1133">Transmembrane helix</keyword>
<name>F7BF28_ORNAN</name>
<evidence type="ECO:0000313" key="13">
    <source>
        <dbReference type="Ensembl" id="ENSOANP00000008299.3"/>
    </source>
</evidence>
<evidence type="ECO:0000256" key="3">
    <source>
        <dbReference type="ARBA" id="ARBA00006909"/>
    </source>
</evidence>
<dbReference type="FunFam" id="3.30.500.10:FF:000001">
    <property type="entry name" value="H-2 class I histocompatibility antigen, alpha chain"/>
    <property type="match status" value="1"/>
</dbReference>
<keyword evidence="4" id="KW-0490">MHC I</keyword>
<dbReference type="FunFam" id="2.60.40.10:FF:000014">
    <property type="entry name" value="H-2 class I histocompatibility antigen, alpha chain"/>
    <property type="match status" value="1"/>
</dbReference>
<reference evidence="13" key="2">
    <citation type="submission" date="2025-08" db="UniProtKB">
        <authorList>
            <consortium name="Ensembl"/>
        </authorList>
    </citation>
    <scope>IDENTIFICATION</scope>
    <source>
        <strain evidence="13">Glennie</strain>
    </source>
</reference>
<dbReference type="InterPro" id="IPR036179">
    <property type="entry name" value="Ig-like_dom_sf"/>
</dbReference>
<dbReference type="PRINTS" id="PR01638">
    <property type="entry name" value="MHCCLASSI"/>
</dbReference>
<dbReference type="GO" id="GO:0002476">
    <property type="term" value="P:antigen processing and presentation of endogenous peptide antigen via MHC class Ib"/>
    <property type="evidence" value="ECO:0000318"/>
    <property type="project" value="GO_Central"/>
</dbReference>
<dbReference type="PANTHER" id="PTHR16675">
    <property type="entry name" value="MHC CLASS I-RELATED"/>
    <property type="match status" value="1"/>
</dbReference>
<feature type="domain" description="Ig-like" evidence="12">
    <location>
        <begin position="185"/>
        <end position="275"/>
    </location>
</feature>
<evidence type="ECO:0000256" key="5">
    <source>
        <dbReference type="ARBA" id="ARBA00022692"/>
    </source>
</evidence>
<evidence type="ECO:0000256" key="1">
    <source>
        <dbReference type="ARBA" id="ARBA00002297"/>
    </source>
</evidence>
<evidence type="ECO:0000256" key="8">
    <source>
        <dbReference type="ARBA" id="ARBA00023136"/>
    </source>
</evidence>